<feature type="compositionally biased region" description="Polar residues" evidence="1">
    <location>
        <begin position="304"/>
        <end position="313"/>
    </location>
</feature>
<feature type="compositionally biased region" description="Acidic residues" evidence="1">
    <location>
        <begin position="127"/>
        <end position="138"/>
    </location>
</feature>
<organism evidence="2 3">
    <name type="scientific">Lasiosphaeria hispida</name>
    <dbReference type="NCBI Taxonomy" id="260671"/>
    <lineage>
        <taxon>Eukaryota</taxon>
        <taxon>Fungi</taxon>
        <taxon>Dikarya</taxon>
        <taxon>Ascomycota</taxon>
        <taxon>Pezizomycotina</taxon>
        <taxon>Sordariomycetes</taxon>
        <taxon>Sordariomycetidae</taxon>
        <taxon>Sordariales</taxon>
        <taxon>Lasiosphaeriaceae</taxon>
        <taxon>Lasiosphaeria</taxon>
    </lineage>
</organism>
<proteinExistence type="predicted"/>
<feature type="region of interest" description="Disordered" evidence="1">
    <location>
        <begin position="286"/>
        <end position="410"/>
    </location>
</feature>
<evidence type="ECO:0000313" key="2">
    <source>
        <dbReference type="EMBL" id="KAK3343662.1"/>
    </source>
</evidence>
<gene>
    <name evidence="2" type="ORF">B0T25DRAFT_554895</name>
</gene>
<dbReference type="EMBL" id="JAUIQD010000007">
    <property type="protein sequence ID" value="KAK3343662.1"/>
    <property type="molecule type" value="Genomic_DNA"/>
</dbReference>
<feature type="compositionally biased region" description="Polar residues" evidence="1">
    <location>
        <begin position="53"/>
        <end position="62"/>
    </location>
</feature>
<evidence type="ECO:0008006" key="4">
    <source>
        <dbReference type="Google" id="ProtNLM"/>
    </source>
</evidence>
<accession>A0AAJ0H931</accession>
<feature type="compositionally biased region" description="Acidic residues" evidence="1">
    <location>
        <begin position="160"/>
        <end position="169"/>
    </location>
</feature>
<feature type="region of interest" description="Disordered" evidence="1">
    <location>
        <begin position="45"/>
        <end position="264"/>
    </location>
</feature>
<evidence type="ECO:0000313" key="3">
    <source>
        <dbReference type="Proteomes" id="UP001275084"/>
    </source>
</evidence>
<feature type="compositionally biased region" description="Basic and acidic residues" evidence="1">
    <location>
        <begin position="736"/>
        <end position="769"/>
    </location>
</feature>
<feature type="compositionally biased region" description="Polar residues" evidence="1">
    <location>
        <begin position="863"/>
        <end position="882"/>
    </location>
</feature>
<feature type="region of interest" description="Disordered" evidence="1">
    <location>
        <begin position="1153"/>
        <end position="1214"/>
    </location>
</feature>
<feature type="compositionally biased region" description="Low complexity" evidence="1">
    <location>
        <begin position="793"/>
        <end position="808"/>
    </location>
</feature>
<sequence>MPRKTGDFEFQIYVDPSCLSDPMDDDANTTSAPLPIGEAIEIIDIPVAADQPQDANEVQNNDAPPAGKDDADMLAESGSSPPIVDEEPQDTAGEPTPVVDAAPEEQLATEANEQDEPEAVEHQDIPISEDEPAEDQELTLDAPVEADTPTEPATEPIEPTIEEPIEETIEQPFEGQVDSDDIQEDVAAAEESPLEAEQETTQPEEASTEDQDEAAPEHLAEEEQNEESFSGDDAETPKPIRTRNVSLEGDENYGSPSRFSERKASLRTEALIQAAARAVVAKLEMREDTQDATGQIDEEEADTSLLSTGTQETYGHEDAHSSYDDHPGDSRRQSVDSQLHHSIPSRSVSGDEGGDSSSHHEADDDVFSDRSARSSIGSFDGANDNAPKPSSANDSYTLGQSYDSNGRSPRISGVSIISGLSQYDKDDFVPTSRDTRIPFRTPSAVRAMQMTSPTPSVFSGASPRSGKRQTVHSASGGTRMSHLGSPTVSAQYSPKGRSTPTRFKSRKEAPLILLHVTLLPLRWMWGDVLNGLDTVIGKALDDTKPAYEASEQLRTLRDAWRELQDCVGDTVLERGVLLAHPQNDFEVLEERLLEALELPLRRRARILECGHYLGPANIVNDDDESDDGYASETGRVKEKKHWCNTCKGEISYEDLGPGKVFRVKVYASNGLMRAGAWEACWKDMERVDVDVEPIVEPAVQGELERLAALQNELEEQRQQQEAEAEAQAEAELELEMERERGREREREPEHNAGVEQARHVDKENAREEEPVAESLPTASDSELPYVEAEVRRQSPVMSSPPSAAMHASPPQPPSGPIMRINSPASMQVARSSRSMRSEPMDISEERRRRDEERFREIYGDMPTPQSFPESPSSVHAEPTSSRGARHPDSYIPPPTPRSPSEEVYERRKQRDTQRRSLESASFTDLLMEAFKVLLRDPKNVAIIVLCLFLACVVVRPAPQTPAFGHDQLGYRYDAKPEVVIHTPAGKVEPPVNQVPEVLAPTNMPEAPVAMYTTQVIADAPYVEPVFDAAMDTSAAVEAMNIFTPSLATELPTSSPMPEIAFPISSDETSVNDLRDNLTDAAEVLESILLREEPVDSPPVMEGVAEEVAGEVPEAAQTPEVLAADEEVDGVVDSELELTITEPILEPLAVAAESDSLTPSATSVPTEPTQESETSAESKILDSSAANDEVETLPSSLPDTVDSVEGPAQEVEEEVEVVEAASSSAKPEPLEAAPPVPELELVELPEGPAPVLSQEKSDVVKACPYASSQELPDANVPVPEEEPAMIEAETPDVAHPCDNYVQVPRITACAPVEPAVTASASHAFPVLEKKTVRIYETITRTVKVRVSATETVFFIETAIPQTVEETVYETETIRITVSIPMDSELAAPTRVR</sequence>
<feature type="compositionally biased region" description="Basic and acidic residues" evidence="1">
    <location>
        <begin position="835"/>
        <end position="858"/>
    </location>
</feature>
<reference evidence="2" key="1">
    <citation type="journal article" date="2023" name="Mol. Phylogenet. Evol.">
        <title>Genome-scale phylogeny and comparative genomics of the fungal order Sordariales.</title>
        <authorList>
            <person name="Hensen N."/>
            <person name="Bonometti L."/>
            <person name="Westerberg I."/>
            <person name="Brannstrom I.O."/>
            <person name="Guillou S."/>
            <person name="Cros-Aarteil S."/>
            <person name="Calhoun S."/>
            <person name="Haridas S."/>
            <person name="Kuo A."/>
            <person name="Mondo S."/>
            <person name="Pangilinan J."/>
            <person name="Riley R."/>
            <person name="LaButti K."/>
            <person name="Andreopoulos B."/>
            <person name="Lipzen A."/>
            <person name="Chen C."/>
            <person name="Yan M."/>
            <person name="Daum C."/>
            <person name="Ng V."/>
            <person name="Clum A."/>
            <person name="Steindorff A."/>
            <person name="Ohm R.A."/>
            <person name="Martin F."/>
            <person name="Silar P."/>
            <person name="Natvig D.O."/>
            <person name="Lalanne C."/>
            <person name="Gautier V."/>
            <person name="Ament-Velasquez S.L."/>
            <person name="Kruys A."/>
            <person name="Hutchinson M.I."/>
            <person name="Powell A.J."/>
            <person name="Barry K."/>
            <person name="Miller A.N."/>
            <person name="Grigoriev I.V."/>
            <person name="Debuchy R."/>
            <person name="Gladieux P."/>
            <person name="Hiltunen Thoren M."/>
            <person name="Johannesson H."/>
        </authorList>
    </citation>
    <scope>NUCLEOTIDE SEQUENCE</scope>
    <source>
        <strain evidence="2">CBS 955.72</strain>
    </source>
</reference>
<feature type="region of interest" description="Disordered" evidence="1">
    <location>
        <begin position="736"/>
        <end position="917"/>
    </location>
</feature>
<dbReference type="Proteomes" id="UP001275084">
    <property type="component" value="Unassembled WGS sequence"/>
</dbReference>
<reference evidence="2" key="2">
    <citation type="submission" date="2023-06" db="EMBL/GenBank/DDBJ databases">
        <authorList>
            <consortium name="Lawrence Berkeley National Laboratory"/>
            <person name="Haridas S."/>
            <person name="Hensen N."/>
            <person name="Bonometti L."/>
            <person name="Westerberg I."/>
            <person name="Brannstrom I.O."/>
            <person name="Guillou S."/>
            <person name="Cros-Aarteil S."/>
            <person name="Calhoun S."/>
            <person name="Kuo A."/>
            <person name="Mondo S."/>
            <person name="Pangilinan J."/>
            <person name="Riley R."/>
            <person name="Labutti K."/>
            <person name="Andreopoulos B."/>
            <person name="Lipzen A."/>
            <person name="Chen C."/>
            <person name="Yanf M."/>
            <person name="Daum C."/>
            <person name="Ng V."/>
            <person name="Clum A."/>
            <person name="Steindorff A."/>
            <person name="Ohm R."/>
            <person name="Martin F."/>
            <person name="Silar P."/>
            <person name="Natvig D."/>
            <person name="Lalanne C."/>
            <person name="Gautier V."/>
            <person name="Ament-Velasquez S.L."/>
            <person name="Kruys A."/>
            <person name="Hutchinson M.I."/>
            <person name="Powell A.J."/>
            <person name="Barry K."/>
            <person name="Miller A.N."/>
            <person name="Grigoriev I.V."/>
            <person name="Debuchy R."/>
            <person name="Gladieux P."/>
            <person name="Thoren M.H."/>
            <person name="Johannesson H."/>
        </authorList>
    </citation>
    <scope>NUCLEOTIDE SEQUENCE</scope>
    <source>
        <strain evidence="2">CBS 955.72</strain>
    </source>
</reference>
<feature type="compositionally biased region" description="Basic and acidic residues" evidence="1">
    <location>
        <begin position="424"/>
        <end position="437"/>
    </location>
</feature>
<evidence type="ECO:0000256" key="1">
    <source>
        <dbReference type="SAM" id="MobiDB-lite"/>
    </source>
</evidence>
<feature type="compositionally biased region" description="Acidic residues" evidence="1">
    <location>
        <begin position="222"/>
        <end position="234"/>
    </location>
</feature>
<feature type="compositionally biased region" description="Polar residues" evidence="1">
    <location>
        <begin position="388"/>
        <end position="407"/>
    </location>
</feature>
<feature type="compositionally biased region" description="Polar residues" evidence="1">
    <location>
        <begin position="449"/>
        <end position="459"/>
    </location>
</feature>
<feature type="region of interest" description="Disordered" evidence="1">
    <location>
        <begin position="424"/>
        <end position="503"/>
    </location>
</feature>
<feature type="compositionally biased region" description="Basic and acidic residues" evidence="1">
    <location>
        <begin position="357"/>
        <end position="372"/>
    </location>
</feature>
<feature type="compositionally biased region" description="Acidic residues" evidence="1">
    <location>
        <begin position="177"/>
        <end position="198"/>
    </location>
</feature>
<name>A0AAJ0H931_9PEZI</name>
<feature type="compositionally biased region" description="Low complexity" evidence="1">
    <location>
        <begin position="149"/>
        <end position="159"/>
    </location>
</feature>
<feature type="compositionally biased region" description="Polar residues" evidence="1">
    <location>
        <begin position="1154"/>
        <end position="1176"/>
    </location>
</feature>
<feature type="compositionally biased region" description="Basic and acidic residues" evidence="1">
    <location>
        <begin position="899"/>
        <end position="917"/>
    </location>
</feature>
<comment type="caution">
    <text evidence="2">The sequence shown here is derived from an EMBL/GenBank/DDBJ whole genome shotgun (WGS) entry which is preliminary data.</text>
</comment>
<feature type="compositionally biased region" description="Basic and acidic residues" evidence="1">
    <location>
        <begin position="314"/>
        <end position="334"/>
    </location>
</feature>
<protein>
    <recommendedName>
        <fullName evidence="4">Pathway-specific nitrogen regulator</fullName>
    </recommendedName>
</protein>
<feature type="compositionally biased region" description="Polar residues" evidence="1">
    <location>
        <begin position="822"/>
        <end position="834"/>
    </location>
</feature>
<keyword evidence="3" id="KW-1185">Reference proteome</keyword>
<feature type="compositionally biased region" description="Polar residues" evidence="1">
    <location>
        <begin position="471"/>
        <end position="502"/>
    </location>
</feature>